<keyword evidence="1" id="KW-0812">Transmembrane</keyword>
<sequence>MKNKIKLLFFIKIWTFILLTWICYFSSDLRKFYNYLYQKNDVYSNLGTSIHRLLVEHKNKNRSNIAWLKRDMPNFGECKKKNIFTNKKGAVRKNKHPYESSLNNRGDYEQARKGKSPAFTGGNKYFDKGVSKKKHYLKNVRMVANADIKFLRKIKRRKGDNHFVLIILYLLSIVITSTITFFRKSWIPDETLYGAILVSLCVFQCIVLVGHFYMLRKIAKYKKLIHIKSDMHNTAYPSISKVIFYND</sequence>
<organism evidence="2 3">
    <name type="scientific">Plasmodium malariae</name>
    <dbReference type="NCBI Taxonomy" id="5858"/>
    <lineage>
        <taxon>Eukaryota</taxon>
        <taxon>Sar</taxon>
        <taxon>Alveolata</taxon>
        <taxon>Apicomplexa</taxon>
        <taxon>Aconoidasida</taxon>
        <taxon>Haemosporida</taxon>
        <taxon>Plasmodiidae</taxon>
        <taxon>Plasmodium</taxon>
        <taxon>Plasmodium (Plasmodium)</taxon>
    </lineage>
</organism>
<dbReference type="Pfam" id="PF12420">
    <property type="entry name" value="DUF3671"/>
    <property type="match status" value="1"/>
</dbReference>
<dbReference type="InterPro" id="IPR022139">
    <property type="entry name" value="Fam-L/Fam-M-like_plasmodium"/>
</dbReference>
<dbReference type="RefSeq" id="XP_028861385.1">
    <property type="nucleotide sequence ID" value="XM_029004725.1"/>
</dbReference>
<reference evidence="2 3" key="1">
    <citation type="submission" date="2016-06" db="EMBL/GenBank/DDBJ databases">
        <authorList>
            <consortium name="Pathogen Informatics"/>
        </authorList>
    </citation>
    <scope>NUCLEOTIDE SEQUENCE [LARGE SCALE GENOMIC DNA]</scope>
</reference>
<name>A0A1D3PBI0_PLAMA</name>
<keyword evidence="1" id="KW-0472">Membrane</keyword>
<feature type="transmembrane region" description="Helical" evidence="1">
    <location>
        <begin position="194"/>
        <end position="215"/>
    </location>
</feature>
<dbReference type="KEGG" id="pmal:PMUG01_08054900"/>
<feature type="transmembrane region" description="Helical" evidence="1">
    <location>
        <begin position="162"/>
        <end position="182"/>
    </location>
</feature>
<keyword evidence="3" id="KW-1185">Reference proteome</keyword>
<dbReference type="GeneID" id="39868531"/>
<evidence type="ECO:0000313" key="2">
    <source>
        <dbReference type="EMBL" id="SCN12419.1"/>
    </source>
</evidence>
<dbReference type="Proteomes" id="UP000219813">
    <property type="component" value="Chromosome 8"/>
</dbReference>
<evidence type="ECO:0000313" key="3">
    <source>
        <dbReference type="Proteomes" id="UP000219813"/>
    </source>
</evidence>
<keyword evidence="1" id="KW-1133">Transmembrane helix</keyword>
<dbReference type="EMBL" id="LT594629">
    <property type="protein sequence ID" value="SCN12419.1"/>
    <property type="molecule type" value="Genomic_DNA"/>
</dbReference>
<feature type="transmembrane region" description="Helical" evidence="1">
    <location>
        <begin position="6"/>
        <end position="25"/>
    </location>
</feature>
<accession>A0A1D3PBI0</accession>
<dbReference type="AlphaFoldDB" id="A0A1D3PBI0"/>
<dbReference type="VEuPathDB" id="PlasmoDB:PmUG01_08054900"/>
<proteinExistence type="predicted"/>
<protein>
    <submittedName>
        <fullName evidence="2">Uncharacterized protein</fullName>
    </submittedName>
</protein>
<evidence type="ECO:0000256" key="1">
    <source>
        <dbReference type="SAM" id="Phobius"/>
    </source>
</evidence>
<gene>
    <name evidence="2" type="primary">PmUG01_08054900</name>
    <name evidence="2" type="ORF">PMUG01_08054900</name>
</gene>